<evidence type="ECO:0000313" key="12">
    <source>
        <dbReference type="EMBL" id="OFI05397.1"/>
    </source>
</evidence>
<dbReference type="OrthoDB" id="9780552at2"/>
<comment type="caution">
    <text evidence="12">The sequence shown here is derived from an EMBL/GenBank/DDBJ whole genome shotgun (WGS) entry which is preliminary data.</text>
</comment>
<evidence type="ECO:0000313" key="13">
    <source>
        <dbReference type="Proteomes" id="UP000175744"/>
    </source>
</evidence>
<dbReference type="CDD" id="cd20070">
    <property type="entry name" value="5TM_YidC_Alb3"/>
    <property type="match status" value="1"/>
</dbReference>
<protein>
    <submittedName>
        <fullName evidence="12">Membrane protein insertase MisCA</fullName>
    </submittedName>
</protein>
<keyword evidence="2" id="KW-0813">Transport</keyword>
<comment type="subcellular location">
    <subcellularLocation>
        <location evidence="1">Cell membrane</location>
        <topology evidence="1">Multi-pass membrane protein</topology>
    </subcellularLocation>
    <subcellularLocation>
        <location evidence="9">Membrane</location>
        <topology evidence="9">Multi-pass membrane protein</topology>
    </subcellularLocation>
</comment>
<keyword evidence="8" id="KW-0143">Chaperone</keyword>
<evidence type="ECO:0000256" key="2">
    <source>
        <dbReference type="ARBA" id="ARBA00022448"/>
    </source>
</evidence>
<dbReference type="STRING" id="1121290.CLAOCE_17740"/>
<dbReference type="Pfam" id="PF02096">
    <property type="entry name" value="60KD_IMP"/>
    <property type="match status" value="1"/>
</dbReference>
<dbReference type="RefSeq" id="WP_070110741.1">
    <property type="nucleotide sequence ID" value="NZ_LZFO01000028.1"/>
</dbReference>
<keyword evidence="7 10" id="KW-0472">Membrane</keyword>
<feature type="transmembrane region" description="Helical" evidence="10">
    <location>
        <begin position="142"/>
        <end position="162"/>
    </location>
</feature>
<dbReference type="PANTHER" id="PTHR12428">
    <property type="entry name" value="OXA1"/>
    <property type="match status" value="1"/>
</dbReference>
<feature type="transmembrane region" description="Helical" evidence="10">
    <location>
        <begin position="30"/>
        <end position="49"/>
    </location>
</feature>
<evidence type="ECO:0000256" key="9">
    <source>
        <dbReference type="RuleBase" id="RU003945"/>
    </source>
</evidence>
<evidence type="ECO:0000256" key="6">
    <source>
        <dbReference type="ARBA" id="ARBA00022989"/>
    </source>
</evidence>
<proteinExistence type="inferred from homology"/>
<dbReference type="NCBIfam" id="TIGR03592">
    <property type="entry name" value="yidC_oxa1_cterm"/>
    <property type="match status" value="1"/>
</dbReference>
<dbReference type="GO" id="GO:0015031">
    <property type="term" value="P:protein transport"/>
    <property type="evidence" value="ECO:0007669"/>
    <property type="project" value="UniProtKB-KW"/>
</dbReference>
<evidence type="ECO:0000256" key="7">
    <source>
        <dbReference type="ARBA" id="ARBA00023136"/>
    </source>
</evidence>
<organism evidence="12 13">
    <name type="scientific">Clostridium acetireducens DSM 10703</name>
    <dbReference type="NCBI Taxonomy" id="1121290"/>
    <lineage>
        <taxon>Bacteria</taxon>
        <taxon>Bacillati</taxon>
        <taxon>Bacillota</taxon>
        <taxon>Clostridia</taxon>
        <taxon>Eubacteriales</taxon>
        <taxon>Clostridiaceae</taxon>
        <taxon>Clostridium</taxon>
    </lineage>
</organism>
<name>A0A1E8EX94_9CLOT</name>
<evidence type="ECO:0000259" key="11">
    <source>
        <dbReference type="Pfam" id="PF02096"/>
    </source>
</evidence>
<gene>
    <name evidence="12" type="primary">misCA</name>
    <name evidence="12" type="ORF">CLOACE_17740</name>
</gene>
<accession>A0A1E8EX94</accession>
<dbReference type="AlphaFoldDB" id="A0A1E8EX94"/>
<keyword evidence="6 10" id="KW-1133">Transmembrane helix</keyword>
<feature type="transmembrane region" description="Helical" evidence="10">
    <location>
        <begin position="183"/>
        <end position="201"/>
    </location>
</feature>
<dbReference type="Proteomes" id="UP000175744">
    <property type="component" value="Unassembled WGS sequence"/>
</dbReference>
<comment type="similarity">
    <text evidence="9">Belongs to the OXA1/ALB3/YidC family.</text>
</comment>
<evidence type="ECO:0000256" key="1">
    <source>
        <dbReference type="ARBA" id="ARBA00004651"/>
    </source>
</evidence>
<dbReference type="PATRIC" id="fig|1121290.3.peg.1765"/>
<keyword evidence="3" id="KW-1003">Cell membrane</keyword>
<evidence type="ECO:0000256" key="5">
    <source>
        <dbReference type="ARBA" id="ARBA00022927"/>
    </source>
</evidence>
<dbReference type="GO" id="GO:0005886">
    <property type="term" value="C:plasma membrane"/>
    <property type="evidence" value="ECO:0007669"/>
    <property type="project" value="UniProtKB-SubCell"/>
</dbReference>
<dbReference type="InterPro" id="IPR047196">
    <property type="entry name" value="YidC_ALB_C"/>
</dbReference>
<dbReference type="EMBL" id="LZFO01000028">
    <property type="protein sequence ID" value="OFI05397.1"/>
    <property type="molecule type" value="Genomic_DNA"/>
</dbReference>
<dbReference type="GO" id="GO:0032977">
    <property type="term" value="F:membrane insertase activity"/>
    <property type="evidence" value="ECO:0007669"/>
    <property type="project" value="InterPro"/>
</dbReference>
<keyword evidence="13" id="KW-1185">Reference proteome</keyword>
<evidence type="ECO:0000256" key="8">
    <source>
        <dbReference type="ARBA" id="ARBA00023186"/>
    </source>
</evidence>
<dbReference type="InterPro" id="IPR028055">
    <property type="entry name" value="YidC/Oxa/ALB_C"/>
</dbReference>
<feature type="domain" description="Membrane insertase YidC/Oxa/ALB C-terminal" evidence="11">
    <location>
        <begin position="30"/>
        <end position="216"/>
    </location>
</feature>
<sequence length="225" mass="25498">MKYLNDALVQFFNLIHSGVASVIVNKNYSYGVAIILVTAIIRILLIPLSSKQTKSTLKMNELQPESQKIQARYKNDPQKSQEELMKLYREKGVNPLGGCLPLLIQWPILIALYYVFNTLQGINGVSFLWIKDLAGTANLRDFTTWILPILSGLTTYYTGVIMSPPSSSNQSQQVSTMNMGMSIFLVIMSWNFKAALVLYWVTTNIFQIGQTLVFKKIYEKRQANV</sequence>
<evidence type="ECO:0000256" key="4">
    <source>
        <dbReference type="ARBA" id="ARBA00022692"/>
    </source>
</evidence>
<keyword evidence="4 9" id="KW-0812">Transmembrane</keyword>
<dbReference type="PANTHER" id="PTHR12428:SF65">
    <property type="entry name" value="CYTOCHROME C OXIDASE ASSEMBLY PROTEIN COX18, MITOCHONDRIAL"/>
    <property type="match status" value="1"/>
</dbReference>
<keyword evidence="5" id="KW-0653">Protein transport</keyword>
<evidence type="ECO:0000256" key="10">
    <source>
        <dbReference type="SAM" id="Phobius"/>
    </source>
</evidence>
<reference evidence="12 13" key="1">
    <citation type="submission" date="2016-06" db="EMBL/GenBank/DDBJ databases">
        <title>Genome sequence of Clostridium acetireducens DSM 10703.</title>
        <authorList>
            <person name="Poehlein A."/>
            <person name="Fluechter S."/>
            <person name="Duerre P."/>
            <person name="Daniel R."/>
        </authorList>
    </citation>
    <scope>NUCLEOTIDE SEQUENCE [LARGE SCALE GENOMIC DNA]</scope>
    <source>
        <strain evidence="12 13">DSM 10703</strain>
    </source>
</reference>
<evidence type="ECO:0000256" key="3">
    <source>
        <dbReference type="ARBA" id="ARBA00022475"/>
    </source>
</evidence>
<dbReference type="InterPro" id="IPR001708">
    <property type="entry name" value="YidC/ALB3/OXA1/COX18"/>
</dbReference>
<dbReference type="GO" id="GO:0051205">
    <property type="term" value="P:protein insertion into membrane"/>
    <property type="evidence" value="ECO:0007669"/>
    <property type="project" value="TreeGrafter"/>
</dbReference>